<name>A0AAW5C017_9FIRM</name>
<dbReference type="RefSeq" id="WP_165641265.1">
    <property type="nucleotide sequence ID" value="NZ_BAABZL010000001.1"/>
</dbReference>
<evidence type="ECO:0000256" key="2">
    <source>
        <dbReference type="SAM" id="SignalP"/>
    </source>
</evidence>
<feature type="compositionally biased region" description="Low complexity" evidence="1">
    <location>
        <begin position="41"/>
        <end position="55"/>
    </location>
</feature>
<keyword evidence="2" id="KW-0732">Signal</keyword>
<dbReference type="InterPro" id="IPR050490">
    <property type="entry name" value="Bact_solute-bd_prot1"/>
</dbReference>
<dbReference type="PANTHER" id="PTHR43649:SF12">
    <property type="entry name" value="DIACETYLCHITOBIOSE BINDING PROTEIN DASA"/>
    <property type="match status" value="1"/>
</dbReference>
<dbReference type="GeneID" id="97208852"/>
<dbReference type="Gene3D" id="3.40.190.10">
    <property type="entry name" value="Periplasmic binding protein-like II"/>
    <property type="match status" value="2"/>
</dbReference>
<reference evidence="4" key="2">
    <citation type="submission" date="2020-02" db="EMBL/GenBank/DDBJ databases">
        <authorList>
            <person name="Littmann E."/>
            <person name="Sorbara M."/>
        </authorList>
    </citation>
    <scope>NUCLEOTIDE SEQUENCE</scope>
    <source>
        <strain evidence="4">MSK.1.17</strain>
    </source>
</reference>
<dbReference type="InterPro" id="IPR006059">
    <property type="entry name" value="SBP"/>
</dbReference>
<dbReference type="Proteomes" id="UP001299608">
    <property type="component" value="Unassembled WGS sequence"/>
</dbReference>
<sequence>MKRKLYSTATALMLVLSMTACSAGKGTPASSAPADTQESGTEAQDTAAAESTQAAADASTMEGWGNLMKEQYDGTRIVVSMASHPSTEAFQAMAEEFTDLTGIQVEWDVVEQTYLKNKQLLDFQGAHSYDVFMVDSFWNAEYGAKNVVQPLDNYMNDPQKTPEWYDKADLIPAYCDLGQYKGETIGIPIAGETRFLAYRTDLFEKYGKEPPKTMDEFLELARFFNGKEDGLYGVALRAQRGIHFASGWLTTMYAFCDGMMDQKTLEPKINDPGVVESLQWYLDMLECAPPDVSTYTHEEALGAFMSGKTAMWLDATAIASAITDPQKSKVYDKAAFAAPPDGPAGESAALADWNISIPNGAKNPDAAWAFMMYMTSREKSLEYVKNGGAATRYSVYENEELIKENPSYPAQLAALEKANGLVKRGLQWTPPHEQINQMLDIMGSYASRAQAGEMTAQEACDKAQADVLDLLK</sequence>
<accession>A0AAW5C017</accession>
<organism evidence="3 6">
    <name type="scientific">Enterocloster aldenensis</name>
    <dbReference type="NCBI Taxonomy" id="358742"/>
    <lineage>
        <taxon>Bacteria</taxon>
        <taxon>Bacillati</taxon>
        <taxon>Bacillota</taxon>
        <taxon>Clostridia</taxon>
        <taxon>Lachnospirales</taxon>
        <taxon>Lachnospiraceae</taxon>
        <taxon>Enterocloster</taxon>
    </lineage>
</organism>
<feature type="region of interest" description="Disordered" evidence="1">
    <location>
        <begin position="25"/>
        <end position="55"/>
    </location>
</feature>
<dbReference type="SUPFAM" id="SSF53850">
    <property type="entry name" value="Periplasmic binding protein-like II"/>
    <property type="match status" value="1"/>
</dbReference>
<feature type="chain" id="PRO_5043935697" evidence="2">
    <location>
        <begin position="23"/>
        <end position="472"/>
    </location>
</feature>
<feature type="signal peptide" evidence="2">
    <location>
        <begin position="1"/>
        <end position="22"/>
    </location>
</feature>
<reference evidence="4 5" key="1">
    <citation type="journal article" date="2020" name="Cell Host Microbe">
        <title>Functional and Genomic Variation between Human-Derived Isolates of Lachnospiraceae Reveals Inter- and Intra-Species Diversity.</title>
        <authorList>
            <person name="Sorbara M.T."/>
            <person name="Littmann E.R."/>
            <person name="Fontana E."/>
            <person name="Moody T.U."/>
            <person name="Kohout C.E."/>
            <person name="Gjonbalaj M."/>
            <person name="Eaton V."/>
            <person name="Seok R."/>
            <person name="Leiner I.M."/>
            <person name="Pamer E.G."/>
        </authorList>
    </citation>
    <scope>NUCLEOTIDE SEQUENCE [LARGE SCALE GENOMIC DNA]</scope>
    <source>
        <strain evidence="4 5">MSK.1.17</strain>
    </source>
</reference>
<feature type="compositionally biased region" description="Polar residues" evidence="1">
    <location>
        <begin position="28"/>
        <end position="40"/>
    </location>
</feature>
<protein>
    <submittedName>
        <fullName evidence="3">Sugar ABC transporter substrate-binding protein</fullName>
    </submittedName>
</protein>
<gene>
    <name evidence="4" type="ORF">G5B36_03880</name>
    <name evidence="3" type="ORF">L0N08_18700</name>
</gene>
<dbReference type="EMBL" id="JAKNGE010000024">
    <property type="protein sequence ID" value="MCG4747460.1"/>
    <property type="molecule type" value="Genomic_DNA"/>
</dbReference>
<proteinExistence type="predicted"/>
<evidence type="ECO:0000313" key="3">
    <source>
        <dbReference type="EMBL" id="MCG4747460.1"/>
    </source>
</evidence>
<evidence type="ECO:0000313" key="6">
    <source>
        <dbReference type="Proteomes" id="UP001299608"/>
    </source>
</evidence>
<comment type="caution">
    <text evidence="3">The sequence shown here is derived from an EMBL/GenBank/DDBJ whole genome shotgun (WGS) entry which is preliminary data.</text>
</comment>
<dbReference type="CDD" id="cd13585">
    <property type="entry name" value="PBP2_TMBP_like"/>
    <property type="match status" value="1"/>
</dbReference>
<evidence type="ECO:0000313" key="5">
    <source>
        <dbReference type="Proteomes" id="UP000669239"/>
    </source>
</evidence>
<dbReference type="AlphaFoldDB" id="A0AAW5C017"/>
<dbReference type="EMBL" id="JAAITT010000004">
    <property type="protein sequence ID" value="NSJ47836.1"/>
    <property type="molecule type" value="Genomic_DNA"/>
</dbReference>
<dbReference type="Proteomes" id="UP000669239">
    <property type="component" value="Unassembled WGS sequence"/>
</dbReference>
<reference evidence="3" key="3">
    <citation type="submission" date="2022-01" db="EMBL/GenBank/DDBJ databases">
        <title>Collection of gut derived symbiotic bacterial strains cultured from healthy donors.</title>
        <authorList>
            <person name="Lin H."/>
            <person name="Kohout C."/>
            <person name="Waligurski E."/>
            <person name="Pamer E.G."/>
        </authorList>
    </citation>
    <scope>NUCLEOTIDE SEQUENCE</scope>
    <source>
        <strain evidence="3">DFI.6.55</strain>
    </source>
</reference>
<keyword evidence="5" id="KW-1185">Reference proteome</keyword>
<dbReference type="PROSITE" id="PS51257">
    <property type="entry name" value="PROKAR_LIPOPROTEIN"/>
    <property type="match status" value="1"/>
</dbReference>
<evidence type="ECO:0000256" key="1">
    <source>
        <dbReference type="SAM" id="MobiDB-lite"/>
    </source>
</evidence>
<evidence type="ECO:0000313" key="4">
    <source>
        <dbReference type="EMBL" id="NSJ47836.1"/>
    </source>
</evidence>
<dbReference type="PANTHER" id="PTHR43649">
    <property type="entry name" value="ARABINOSE-BINDING PROTEIN-RELATED"/>
    <property type="match status" value="1"/>
</dbReference>
<dbReference type="Pfam" id="PF01547">
    <property type="entry name" value="SBP_bac_1"/>
    <property type="match status" value="1"/>
</dbReference>